<dbReference type="AlphaFoldDB" id="A0A5B7DNV9"/>
<accession>A0A5B7DNV9</accession>
<dbReference type="EMBL" id="VSRR010001192">
    <property type="protein sequence ID" value="MPC23331.1"/>
    <property type="molecule type" value="Genomic_DNA"/>
</dbReference>
<dbReference type="Proteomes" id="UP000324222">
    <property type="component" value="Unassembled WGS sequence"/>
</dbReference>
<name>A0A5B7DNV9_PORTR</name>
<reference evidence="1 2" key="1">
    <citation type="submission" date="2019-05" db="EMBL/GenBank/DDBJ databases">
        <title>Another draft genome of Portunus trituberculatus and its Hox gene families provides insights of decapod evolution.</title>
        <authorList>
            <person name="Jeong J.-H."/>
            <person name="Song I."/>
            <person name="Kim S."/>
            <person name="Choi T."/>
            <person name="Kim D."/>
            <person name="Ryu S."/>
            <person name="Kim W."/>
        </authorList>
    </citation>
    <scope>NUCLEOTIDE SEQUENCE [LARGE SCALE GENOMIC DNA]</scope>
    <source>
        <tissue evidence="1">Muscle</tissue>
    </source>
</reference>
<evidence type="ECO:0000313" key="1">
    <source>
        <dbReference type="EMBL" id="MPC23331.1"/>
    </source>
</evidence>
<comment type="caution">
    <text evidence="1">The sequence shown here is derived from an EMBL/GenBank/DDBJ whole genome shotgun (WGS) entry which is preliminary data.</text>
</comment>
<proteinExistence type="predicted"/>
<organism evidence="1 2">
    <name type="scientific">Portunus trituberculatus</name>
    <name type="common">Swimming crab</name>
    <name type="synonym">Neptunus trituberculatus</name>
    <dbReference type="NCBI Taxonomy" id="210409"/>
    <lineage>
        <taxon>Eukaryota</taxon>
        <taxon>Metazoa</taxon>
        <taxon>Ecdysozoa</taxon>
        <taxon>Arthropoda</taxon>
        <taxon>Crustacea</taxon>
        <taxon>Multicrustacea</taxon>
        <taxon>Malacostraca</taxon>
        <taxon>Eumalacostraca</taxon>
        <taxon>Eucarida</taxon>
        <taxon>Decapoda</taxon>
        <taxon>Pleocyemata</taxon>
        <taxon>Brachyura</taxon>
        <taxon>Eubrachyura</taxon>
        <taxon>Portunoidea</taxon>
        <taxon>Portunidae</taxon>
        <taxon>Portuninae</taxon>
        <taxon>Portunus</taxon>
    </lineage>
</organism>
<keyword evidence="2" id="KW-1185">Reference proteome</keyword>
<sequence length="172" mass="18623">MARVLKPFPPEFMQGVHWGWAKDTLAAVCQARRYDLLSVTILIRSSNEVSYYVIHRHHMGAADGVSVPGAGSGPIRGYFPKSAYVPGRFAYISLSDGESDDAQGVARQDAAPCSRVAQKMASWRTPAVPYVAHTHYLPCRPSVVPVITMCAVKMTRLGVAPLQQPDDAAPGT</sequence>
<protein>
    <submittedName>
        <fullName evidence="1">Uncharacterized protein</fullName>
    </submittedName>
</protein>
<gene>
    <name evidence="1" type="ORF">E2C01_016375</name>
</gene>
<evidence type="ECO:0000313" key="2">
    <source>
        <dbReference type="Proteomes" id="UP000324222"/>
    </source>
</evidence>